<dbReference type="InterPro" id="IPR036388">
    <property type="entry name" value="WH-like_DNA-bd_sf"/>
</dbReference>
<feature type="domain" description="HTH marR-type" evidence="2">
    <location>
        <begin position="22"/>
        <end position="161"/>
    </location>
</feature>
<keyword evidence="4" id="KW-1185">Reference proteome</keyword>
<dbReference type="PANTHER" id="PTHR33164">
    <property type="entry name" value="TRANSCRIPTIONAL REGULATOR, MARR FAMILY"/>
    <property type="match status" value="1"/>
</dbReference>
<dbReference type="GO" id="GO:0003700">
    <property type="term" value="F:DNA-binding transcription factor activity"/>
    <property type="evidence" value="ECO:0007669"/>
    <property type="project" value="InterPro"/>
</dbReference>
<dbReference type="InterPro" id="IPR000835">
    <property type="entry name" value="HTH_MarR-typ"/>
</dbReference>
<evidence type="ECO:0000313" key="3">
    <source>
        <dbReference type="EMBL" id="AWB26018.1"/>
    </source>
</evidence>
<proteinExistence type="predicted"/>
<name>A0A2R4WWV6_9HYPH</name>
<accession>A0A2R4WWV6</accession>
<dbReference type="KEGG" id="mee:DA075_34055"/>
<dbReference type="PANTHER" id="PTHR33164:SF95">
    <property type="entry name" value="TRANSCRIPTIONAL REGULATOR"/>
    <property type="match status" value="1"/>
</dbReference>
<dbReference type="SMART" id="SM00347">
    <property type="entry name" value="HTH_MARR"/>
    <property type="match status" value="1"/>
</dbReference>
<evidence type="ECO:0000313" key="4">
    <source>
        <dbReference type="Proteomes" id="UP000244755"/>
    </source>
</evidence>
<dbReference type="Pfam" id="PF12802">
    <property type="entry name" value="MarR_2"/>
    <property type="match status" value="1"/>
</dbReference>
<evidence type="ECO:0000259" key="2">
    <source>
        <dbReference type="PROSITE" id="PS50995"/>
    </source>
</evidence>
<organism evidence="3 4">
    <name type="scientific">Methylobacterium currus</name>
    <dbReference type="NCBI Taxonomy" id="2051553"/>
    <lineage>
        <taxon>Bacteria</taxon>
        <taxon>Pseudomonadati</taxon>
        <taxon>Pseudomonadota</taxon>
        <taxon>Alphaproteobacteria</taxon>
        <taxon>Hyphomicrobiales</taxon>
        <taxon>Methylobacteriaceae</taxon>
        <taxon>Methylobacterium</taxon>
    </lineage>
</organism>
<dbReference type="OrthoDB" id="32523at2"/>
<sequence length="177" mass="19151">MTASPTIEATHGEEPQGAAPAPVQLGRLGETIAYNLRLAQNASFQAFSALTGDLGLRPGWYALLQLIGDNPGVSQTGLSLATSRDKSTLTPLLGELERRRLIRREPDPLDRRGRRISLTEEGRAKLALLADCAARHDARLNAMFAPEQQRQLVSLLKTLTESLTTDTPSPDPGADEE</sequence>
<dbReference type="PROSITE" id="PS50995">
    <property type="entry name" value="HTH_MARR_2"/>
    <property type="match status" value="1"/>
</dbReference>
<dbReference type="Proteomes" id="UP000244755">
    <property type="component" value="Chromosome 2"/>
</dbReference>
<protein>
    <submittedName>
        <fullName evidence="3">MarR family transcriptional regulator</fullName>
    </submittedName>
</protein>
<dbReference type="InterPro" id="IPR036390">
    <property type="entry name" value="WH_DNA-bd_sf"/>
</dbReference>
<dbReference type="SUPFAM" id="SSF46785">
    <property type="entry name" value="Winged helix' DNA-binding domain"/>
    <property type="match status" value="1"/>
</dbReference>
<dbReference type="Gene3D" id="1.10.10.10">
    <property type="entry name" value="Winged helix-like DNA-binding domain superfamily/Winged helix DNA-binding domain"/>
    <property type="match status" value="1"/>
</dbReference>
<dbReference type="EMBL" id="CP028844">
    <property type="protein sequence ID" value="AWB26018.1"/>
    <property type="molecule type" value="Genomic_DNA"/>
</dbReference>
<dbReference type="AlphaFoldDB" id="A0A2R4WWV6"/>
<reference evidence="3 4" key="1">
    <citation type="submission" date="2018-04" db="EMBL/GenBank/DDBJ databases">
        <title>Methylobacterium sp. PR1016A genome.</title>
        <authorList>
            <person name="Park W."/>
        </authorList>
    </citation>
    <scope>NUCLEOTIDE SEQUENCE [LARGE SCALE GENOMIC DNA]</scope>
    <source>
        <strain evidence="3 4">PR1016A</strain>
    </source>
</reference>
<dbReference type="InterPro" id="IPR039422">
    <property type="entry name" value="MarR/SlyA-like"/>
</dbReference>
<dbReference type="PRINTS" id="PR00598">
    <property type="entry name" value="HTHMARR"/>
</dbReference>
<feature type="region of interest" description="Disordered" evidence="1">
    <location>
        <begin position="1"/>
        <end position="21"/>
    </location>
</feature>
<dbReference type="GO" id="GO:0006950">
    <property type="term" value="P:response to stress"/>
    <property type="evidence" value="ECO:0007669"/>
    <property type="project" value="TreeGrafter"/>
</dbReference>
<evidence type="ECO:0000256" key="1">
    <source>
        <dbReference type="SAM" id="MobiDB-lite"/>
    </source>
</evidence>
<gene>
    <name evidence="3" type="ORF">DA075_34055</name>
</gene>